<dbReference type="GO" id="GO:0050660">
    <property type="term" value="F:flavin adenine dinucleotide binding"/>
    <property type="evidence" value="ECO:0007669"/>
    <property type="project" value="TreeGrafter"/>
</dbReference>
<protein>
    <recommendedName>
        <fullName evidence="6">Methionine synthase reductase</fullName>
        <ecNumber evidence="5">1.16.1.8</ecNumber>
    </recommendedName>
</protein>
<dbReference type="AlphaFoldDB" id="A0AAD4RCN5"/>
<comment type="caution">
    <text evidence="8">The sequence shown here is derived from an EMBL/GenBank/DDBJ whole genome shotgun (WGS) entry which is preliminary data.</text>
</comment>
<evidence type="ECO:0000256" key="4">
    <source>
        <dbReference type="ARBA" id="ARBA00023002"/>
    </source>
</evidence>
<dbReference type="PANTHER" id="PTHR19384:SF84">
    <property type="entry name" value="METHIONINE SYNTHASE REDUCTASE"/>
    <property type="match status" value="1"/>
</dbReference>
<proteinExistence type="predicted"/>
<organism evidence="8 9">
    <name type="scientific">Ditylenchus destructor</name>
    <dbReference type="NCBI Taxonomy" id="166010"/>
    <lineage>
        <taxon>Eukaryota</taxon>
        <taxon>Metazoa</taxon>
        <taxon>Ecdysozoa</taxon>
        <taxon>Nematoda</taxon>
        <taxon>Chromadorea</taxon>
        <taxon>Rhabditida</taxon>
        <taxon>Tylenchina</taxon>
        <taxon>Tylenchomorpha</taxon>
        <taxon>Sphaerularioidea</taxon>
        <taxon>Anguinidae</taxon>
        <taxon>Anguininae</taxon>
        <taxon>Ditylenchus</taxon>
    </lineage>
</organism>
<comment type="cofactor">
    <cofactor evidence="1">
        <name>FAD</name>
        <dbReference type="ChEBI" id="CHEBI:57692"/>
    </cofactor>
</comment>
<keyword evidence="2" id="KW-0285">Flavoprotein</keyword>
<evidence type="ECO:0000256" key="2">
    <source>
        <dbReference type="ARBA" id="ARBA00022630"/>
    </source>
</evidence>
<dbReference type="GO" id="GO:0050667">
    <property type="term" value="P:homocysteine metabolic process"/>
    <property type="evidence" value="ECO:0007669"/>
    <property type="project" value="TreeGrafter"/>
</dbReference>
<dbReference type="SUPFAM" id="SSF52343">
    <property type="entry name" value="Ferredoxin reductase-like, C-terminal NADP-linked domain"/>
    <property type="match status" value="1"/>
</dbReference>
<keyword evidence="3" id="KW-0274">FAD</keyword>
<dbReference type="GO" id="GO:0010181">
    <property type="term" value="F:FMN binding"/>
    <property type="evidence" value="ECO:0007669"/>
    <property type="project" value="TreeGrafter"/>
</dbReference>
<dbReference type="Gene3D" id="1.20.990.10">
    <property type="entry name" value="NADPH-cytochrome p450 Reductase, Chain A, domain 3"/>
    <property type="match status" value="1"/>
</dbReference>
<evidence type="ECO:0000313" key="8">
    <source>
        <dbReference type="EMBL" id="KAI1727867.1"/>
    </source>
</evidence>
<dbReference type="InterPro" id="IPR001709">
    <property type="entry name" value="Flavoprot_Pyr_Nucl_cyt_Rdtase"/>
</dbReference>
<dbReference type="Gene3D" id="3.40.50.80">
    <property type="entry name" value="Nucleotide-binding domain of ferredoxin-NADP reductase (FNR) module"/>
    <property type="match status" value="1"/>
</dbReference>
<dbReference type="EMBL" id="JAKKPZ010000001">
    <property type="protein sequence ID" value="KAI1727867.1"/>
    <property type="molecule type" value="Genomic_DNA"/>
</dbReference>
<evidence type="ECO:0000313" key="9">
    <source>
        <dbReference type="Proteomes" id="UP001201812"/>
    </source>
</evidence>
<dbReference type="GO" id="GO:0030586">
    <property type="term" value="F:[methionine synthase] reductase (NADPH) activity"/>
    <property type="evidence" value="ECO:0007669"/>
    <property type="project" value="UniProtKB-EC"/>
</dbReference>
<dbReference type="SUPFAM" id="SSF63380">
    <property type="entry name" value="Riboflavin synthase domain-like"/>
    <property type="match status" value="1"/>
</dbReference>
<feature type="domain" description="FAD-binding FR-type" evidence="7">
    <location>
        <begin position="68"/>
        <end position="328"/>
    </location>
</feature>
<dbReference type="FunFam" id="1.20.990.10:FF:000007">
    <property type="entry name" value="Methionine synthase reductase"/>
    <property type="match status" value="1"/>
</dbReference>
<dbReference type="InterPro" id="IPR001433">
    <property type="entry name" value="OxRdtase_FAD/NAD-bd"/>
</dbReference>
<dbReference type="Proteomes" id="UP001201812">
    <property type="component" value="Unassembled WGS sequence"/>
</dbReference>
<name>A0AAD4RCN5_9BILA</name>
<dbReference type="InterPro" id="IPR039261">
    <property type="entry name" value="FNR_nucleotide-bd"/>
</dbReference>
<evidence type="ECO:0000256" key="6">
    <source>
        <dbReference type="ARBA" id="ARBA00040659"/>
    </source>
</evidence>
<dbReference type="PROSITE" id="PS51384">
    <property type="entry name" value="FAD_FR"/>
    <property type="match status" value="1"/>
</dbReference>
<dbReference type="Pfam" id="PF00175">
    <property type="entry name" value="NAD_binding_1"/>
    <property type="match status" value="1"/>
</dbReference>
<evidence type="ECO:0000256" key="5">
    <source>
        <dbReference type="ARBA" id="ARBA00039088"/>
    </source>
</evidence>
<evidence type="ECO:0000256" key="3">
    <source>
        <dbReference type="ARBA" id="ARBA00022827"/>
    </source>
</evidence>
<sequence length="505" mass="56529">MVEKTVFSGFPKEGSCLLRGSDKISSEVNLRVPVPPKCKFSTSFGKTDFIESSIKWQNGCRFPGAYSDQTLNAKVVHVGEASKSELIRKPKRYLDILLPENDPISLDTLEALDAGDSFYFLFRNPQTEVNIILDRLDIDSDSANKELWFHPSNIASDLPNSPTSLSEALPFIPNPCSANYLLSFCLDIRRSPSRPLLRALAECTDDPKEQRRLLELCSVQGGSEFTEFIRTAGISLADLLLAFPNCRPPLARLAELVPRLLPRAYTVCNYKSQWPNRLKFVYSLLETHPAENGLHFSRFGICSGWLNQLQIGDTVNVVLKEPSKFRLPPFSALLHKVDDIVELPLIMVGPGTGVAPFIAFLEKIKAELKSKGVKGHRVKRILLYGSSNLEKEFLFRDEINSFVDDGIVTDLILCESRPAAGEQNNASFKPKYVYDGLKSIGREMAEWMISDSLLFACGDVKAMSKGLWACLADILKEHQGYSPAEAMDVLKCLRQEERLIEDVWS</sequence>
<dbReference type="InterPro" id="IPR023173">
    <property type="entry name" value="NADPH_Cyt_P450_Rdtase_alpha"/>
</dbReference>
<dbReference type="InterPro" id="IPR017938">
    <property type="entry name" value="Riboflavin_synthase-like_b-brl"/>
</dbReference>
<dbReference type="Gene3D" id="2.40.30.10">
    <property type="entry name" value="Translation factors"/>
    <property type="match status" value="1"/>
</dbReference>
<dbReference type="GO" id="GO:0009086">
    <property type="term" value="P:methionine biosynthetic process"/>
    <property type="evidence" value="ECO:0007669"/>
    <property type="project" value="TreeGrafter"/>
</dbReference>
<evidence type="ECO:0000256" key="1">
    <source>
        <dbReference type="ARBA" id="ARBA00001974"/>
    </source>
</evidence>
<dbReference type="PANTHER" id="PTHR19384">
    <property type="entry name" value="NITRIC OXIDE SYNTHASE-RELATED"/>
    <property type="match status" value="1"/>
</dbReference>
<evidence type="ECO:0000259" key="7">
    <source>
        <dbReference type="PROSITE" id="PS51384"/>
    </source>
</evidence>
<keyword evidence="4" id="KW-0560">Oxidoreductase</keyword>
<dbReference type="InterPro" id="IPR003097">
    <property type="entry name" value="CysJ-like_FAD-binding"/>
</dbReference>
<dbReference type="GO" id="GO:0005829">
    <property type="term" value="C:cytosol"/>
    <property type="evidence" value="ECO:0007669"/>
    <property type="project" value="TreeGrafter"/>
</dbReference>
<gene>
    <name evidence="8" type="ORF">DdX_00005</name>
</gene>
<keyword evidence="9" id="KW-1185">Reference proteome</keyword>
<dbReference type="PRINTS" id="PR00371">
    <property type="entry name" value="FPNCR"/>
</dbReference>
<dbReference type="EC" id="1.16.1.8" evidence="5"/>
<accession>A0AAD4RCN5</accession>
<dbReference type="InterPro" id="IPR017927">
    <property type="entry name" value="FAD-bd_FR_type"/>
</dbReference>
<reference evidence="8" key="1">
    <citation type="submission" date="2022-01" db="EMBL/GenBank/DDBJ databases">
        <title>Genome Sequence Resource for Two Populations of Ditylenchus destructor, the Migratory Endoparasitic Phytonematode.</title>
        <authorList>
            <person name="Zhang H."/>
            <person name="Lin R."/>
            <person name="Xie B."/>
        </authorList>
    </citation>
    <scope>NUCLEOTIDE SEQUENCE</scope>
    <source>
        <strain evidence="8">BazhouSP</strain>
    </source>
</reference>
<dbReference type="Pfam" id="PF00667">
    <property type="entry name" value="FAD_binding_1"/>
    <property type="match status" value="1"/>
</dbReference>